<accession>D0LGS1</accession>
<dbReference type="InterPro" id="IPR002898">
    <property type="entry name" value="MotA_ExbB_proton_chnl"/>
</dbReference>
<protein>
    <submittedName>
        <fullName evidence="10">MotA/TolQ/ExbB proton channel</fullName>
    </submittedName>
</protein>
<dbReference type="PANTHER" id="PTHR30625:SF3">
    <property type="entry name" value="TOL-PAL SYSTEM PROTEIN TOLQ"/>
    <property type="match status" value="1"/>
</dbReference>
<name>D0LGS1_HALO1</name>
<keyword evidence="6" id="KW-0653">Protein transport</keyword>
<gene>
    <name evidence="10" type="ordered locus">Hoch_2098</name>
</gene>
<organism evidence="10 11">
    <name type="scientific">Haliangium ochraceum (strain DSM 14365 / JCM 11303 / SMP-2)</name>
    <dbReference type="NCBI Taxonomy" id="502025"/>
    <lineage>
        <taxon>Bacteria</taxon>
        <taxon>Pseudomonadati</taxon>
        <taxon>Myxococcota</taxon>
        <taxon>Polyangia</taxon>
        <taxon>Haliangiales</taxon>
        <taxon>Kofleriaceae</taxon>
        <taxon>Haliangium</taxon>
    </lineage>
</organism>
<evidence type="ECO:0000256" key="2">
    <source>
        <dbReference type="ARBA" id="ARBA00022475"/>
    </source>
</evidence>
<dbReference type="GO" id="GO:0017038">
    <property type="term" value="P:protein import"/>
    <property type="evidence" value="ECO:0007669"/>
    <property type="project" value="TreeGrafter"/>
</dbReference>
<dbReference type="Pfam" id="PF01618">
    <property type="entry name" value="MotA_ExbB"/>
    <property type="match status" value="1"/>
</dbReference>
<evidence type="ECO:0000259" key="9">
    <source>
        <dbReference type="Pfam" id="PF01618"/>
    </source>
</evidence>
<keyword evidence="4 8" id="KW-1133">Transmembrane helix</keyword>
<evidence type="ECO:0000313" key="10">
    <source>
        <dbReference type="EMBL" id="ACY14643.1"/>
    </source>
</evidence>
<keyword evidence="6" id="KW-0813">Transport</keyword>
<reference evidence="10 11" key="1">
    <citation type="journal article" date="2010" name="Stand. Genomic Sci.">
        <title>Complete genome sequence of Haliangium ochraceum type strain (SMP-2).</title>
        <authorList>
            <consortium name="US DOE Joint Genome Institute (JGI-PGF)"/>
            <person name="Ivanova N."/>
            <person name="Daum C."/>
            <person name="Lang E."/>
            <person name="Abt B."/>
            <person name="Kopitz M."/>
            <person name="Saunders E."/>
            <person name="Lapidus A."/>
            <person name="Lucas S."/>
            <person name="Glavina Del Rio T."/>
            <person name="Nolan M."/>
            <person name="Tice H."/>
            <person name="Copeland A."/>
            <person name="Cheng J.F."/>
            <person name="Chen F."/>
            <person name="Bruce D."/>
            <person name="Goodwin L."/>
            <person name="Pitluck S."/>
            <person name="Mavromatis K."/>
            <person name="Pati A."/>
            <person name="Mikhailova N."/>
            <person name="Chen A."/>
            <person name="Palaniappan K."/>
            <person name="Land M."/>
            <person name="Hauser L."/>
            <person name="Chang Y.J."/>
            <person name="Jeffries C.D."/>
            <person name="Detter J.C."/>
            <person name="Brettin T."/>
            <person name="Rohde M."/>
            <person name="Goker M."/>
            <person name="Bristow J."/>
            <person name="Markowitz V."/>
            <person name="Eisen J.A."/>
            <person name="Hugenholtz P."/>
            <person name="Kyrpides N.C."/>
            <person name="Klenk H.P."/>
        </authorList>
    </citation>
    <scope>NUCLEOTIDE SEQUENCE [LARGE SCALE GENOMIC DNA]</scope>
    <source>
        <strain evidence="11">DSM 14365 / CIP 107738 / JCM 11303 / AJ 13395 / SMP-2</strain>
    </source>
</reference>
<evidence type="ECO:0000256" key="8">
    <source>
        <dbReference type="SAM" id="Phobius"/>
    </source>
</evidence>
<feature type="transmembrane region" description="Helical" evidence="8">
    <location>
        <begin position="12"/>
        <end position="36"/>
    </location>
</feature>
<comment type="similarity">
    <text evidence="6">Belongs to the exbB/tolQ family.</text>
</comment>
<evidence type="ECO:0000256" key="6">
    <source>
        <dbReference type="RuleBase" id="RU004057"/>
    </source>
</evidence>
<dbReference type="GO" id="GO:0005886">
    <property type="term" value="C:plasma membrane"/>
    <property type="evidence" value="ECO:0007669"/>
    <property type="project" value="UniProtKB-SubCell"/>
</dbReference>
<feature type="transmembrane region" description="Helical" evidence="8">
    <location>
        <begin position="110"/>
        <end position="133"/>
    </location>
</feature>
<evidence type="ECO:0000256" key="3">
    <source>
        <dbReference type="ARBA" id="ARBA00022692"/>
    </source>
</evidence>
<evidence type="ECO:0000313" key="11">
    <source>
        <dbReference type="Proteomes" id="UP000001880"/>
    </source>
</evidence>
<keyword evidence="11" id="KW-1185">Reference proteome</keyword>
<evidence type="ECO:0000256" key="7">
    <source>
        <dbReference type="SAM" id="MobiDB-lite"/>
    </source>
</evidence>
<dbReference type="eggNOG" id="COG0811">
    <property type="taxonomic scope" value="Bacteria"/>
</dbReference>
<keyword evidence="3 8" id="KW-0812">Transmembrane</keyword>
<dbReference type="KEGG" id="hoh:Hoch_2098"/>
<evidence type="ECO:0000256" key="4">
    <source>
        <dbReference type="ARBA" id="ARBA00022989"/>
    </source>
</evidence>
<dbReference type="OrthoDB" id="9805133at2"/>
<proteinExistence type="inferred from homology"/>
<sequence length="245" mass="26731">MDQSIWEWLVQATLWCLFGFSVVVFAVAMERVVVLWRFTDRARKLSDTVNRCLMRGARGEGRSACERSRSPLADVFLVGYERFGRSKPENVDSAVHRERARVMVSLKNRLWIPGTIGATAPFVGLFGTVVGIMEAFRDLERAEGSGQEAGIGVVSGHISEALIATAVGIFVAVIAVIVFNLFNQRIGRIGMEAKMLTDEFLEHLHESTTDDHGGAPTSGDDKDKDKGKGGTSAKEEDADGARKAA</sequence>
<dbReference type="PANTHER" id="PTHR30625">
    <property type="entry name" value="PROTEIN TOLQ"/>
    <property type="match status" value="1"/>
</dbReference>
<feature type="domain" description="MotA/TolQ/ExbB proton channel" evidence="9">
    <location>
        <begin position="70"/>
        <end position="191"/>
    </location>
</feature>
<keyword evidence="5 8" id="KW-0472">Membrane</keyword>
<dbReference type="Proteomes" id="UP000001880">
    <property type="component" value="Chromosome"/>
</dbReference>
<dbReference type="STRING" id="502025.Hoch_2098"/>
<dbReference type="RefSeq" id="WP_012827251.1">
    <property type="nucleotide sequence ID" value="NC_013440.1"/>
</dbReference>
<keyword evidence="2" id="KW-1003">Cell membrane</keyword>
<evidence type="ECO:0000256" key="5">
    <source>
        <dbReference type="ARBA" id="ARBA00023136"/>
    </source>
</evidence>
<dbReference type="InterPro" id="IPR050790">
    <property type="entry name" value="ExbB/TolQ_transport"/>
</dbReference>
<comment type="subcellular location">
    <subcellularLocation>
        <location evidence="1">Cell membrane</location>
        <topology evidence="1">Multi-pass membrane protein</topology>
    </subcellularLocation>
    <subcellularLocation>
        <location evidence="6">Membrane</location>
        <topology evidence="6">Multi-pass membrane protein</topology>
    </subcellularLocation>
</comment>
<evidence type="ECO:0000256" key="1">
    <source>
        <dbReference type="ARBA" id="ARBA00004651"/>
    </source>
</evidence>
<dbReference type="HOGENOM" id="CLU_053325_4_4_7"/>
<feature type="region of interest" description="Disordered" evidence="7">
    <location>
        <begin position="206"/>
        <end position="245"/>
    </location>
</feature>
<dbReference type="AlphaFoldDB" id="D0LGS1"/>
<feature type="transmembrane region" description="Helical" evidence="8">
    <location>
        <begin position="161"/>
        <end position="182"/>
    </location>
</feature>
<dbReference type="EMBL" id="CP001804">
    <property type="protein sequence ID" value="ACY14643.1"/>
    <property type="molecule type" value="Genomic_DNA"/>
</dbReference>